<dbReference type="AlphaFoldDB" id="A0AAV8UG66"/>
<feature type="compositionally biased region" description="Basic and acidic residues" evidence="1">
    <location>
        <begin position="61"/>
        <end position="76"/>
    </location>
</feature>
<evidence type="ECO:0000313" key="2">
    <source>
        <dbReference type="EMBL" id="KAJ8900287.1"/>
    </source>
</evidence>
<evidence type="ECO:0000313" key="3">
    <source>
        <dbReference type="Proteomes" id="UP001159364"/>
    </source>
</evidence>
<dbReference type="PROSITE" id="PS50096">
    <property type="entry name" value="IQ"/>
    <property type="match status" value="1"/>
</dbReference>
<gene>
    <name evidence="2" type="ORF">K2173_024927</name>
</gene>
<evidence type="ECO:0000256" key="1">
    <source>
        <dbReference type="SAM" id="MobiDB-lite"/>
    </source>
</evidence>
<dbReference type="Proteomes" id="UP001159364">
    <property type="component" value="Linkage Group LG08"/>
</dbReference>
<protein>
    <submittedName>
        <fullName evidence="2">Uncharacterized protein</fullName>
    </submittedName>
</protein>
<sequence>MGKKGKWFSNIKKALSPDTKEKKDKKSNQPKDKSFPELQQLDSNSASLGTVTVPSPPSQSEEVRLIESTSEEHKDPYSAPIATPVAAEPAFTPVQPTVEVVQVAKVNRFAGKLSEQAAAIMIQTTFRGYLVGYAVP</sequence>
<feature type="compositionally biased region" description="Polar residues" evidence="1">
    <location>
        <begin position="40"/>
        <end position="53"/>
    </location>
</feature>
<dbReference type="EMBL" id="JAIWQS010000008">
    <property type="protein sequence ID" value="KAJ8900287.1"/>
    <property type="molecule type" value="Genomic_DNA"/>
</dbReference>
<accession>A0AAV8UG66</accession>
<name>A0AAV8UG66_9ROSI</name>
<keyword evidence="3" id="KW-1185">Reference proteome</keyword>
<proteinExistence type="predicted"/>
<feature type="region of interest" description="Disordered" evidence="1">
    <location>
        <begin position="1"/>
        <end position="77"/>
    </location>
</feature>
<feature type="compositionally biased region" description="Basic and acidic residues" evidence="1">
    <location>
        <begin position="18"/>
        <end position="35"/>
    </location>
</feature>
<organism evidence="2 3">
    <name type="scientific">Erythroxylum novogranatense</name>
    <dbReference type="NCBI Taxonomy" id="1862640"/>
    <lineage>
        <taxon>Eukaryota</taxon>
        <taxon>Viridiplantae</taxon>
        <taxon>Streptophyta</taxon>
        <taxon>Embryophyta</taxon>
        <taxon>Tracheophyta</taxon>
        <taxon>Spermatophyta</taxon>
        <taxon>Magnoliopsida</taxon>
        <taxon>eudicotyledons</taxon>
        <taxon>Gunneridae</taxon>
        <taxon>Pentapetalae</taxon>
        <taxon>rosids</taxon>
        <taxon>fabids</taxon>
        <taxon>Malpighiales</taxon>
        <taxon>Erythroxylaceae</taxon>
        <taxon>Erythroxylum</taxon>
    </lineage>
</organism>
<comment type="caution">
    <text evidence="2">The sequence shown here is derived from an EMBL/GenBank/DDBJ whole genome shotgun (WGS) entry which is preliminary data.</text>
</comment>
<reference evidence="2 3" key="1">
    <citation type="submission" date="2021-09" db="EMBL/GenBank/DDBJ databases">
        <title>Genomic insights and catalytic innovation underlie evolution of tropane alkaloids biosynthesis.</title>
        <authorList>
            <person name="Wang Y.-J."/>
            <person name="Tian T."/>
            <person name="Huang J.-P."/>
            <person name="Huang S.-X."/>
        </authorList>
    </citation>
    <scope>NUCLEOTIDE SEQUENCE [LARGE SCALE GENOMIC DNA]</scope>
    <source>
        <strain evidence="2">KIB-2018</strain>
        <tissue evidence="2">Leaf</tissue>
    </source>
</reference>